<name>A0A6B0SB95_9CETA</name>
<dbReference type="PROSITE" id="PS00518">
    <property type="entry name" value="ZF_RING_1"/>
    <property type="match status" value="1"/>
</dbReference>
<organism evidence="4 5">
    <name type="scientific">Bos mutus</name>
    <name type="common">wild yak</name>
    <dbReference type="NCBI Taxonomy" id="72004"/>
    <lineage>
        <taxon>Eukaryota</taxon>
        <taxon>Metazoa</taxon>
        <taxon>Chordata</taxon>
        <taxon>Craniata</taxon>
        <taxon>Vertebrata</taxon>
        <taxon>Euteleostomi</taxon>
        <taxon>Mammalia</taxon>
        <taxon>Eutheria</taxon>
        <taxon>Laurasiatheria</taxon>
        <taxon>Artiodactyla</taxon>
        <taxon>Ruminantia</taxon>
        <taxon>Pecora</taxon>
        <taxon>Bovidae</taxon>
        <taxon>Bovinae</taxon>
        <taxon>Bos</taxon>
    </lineage>
</organism>
<dbReference type="Proteomes" id="UP000322234">
    <property type="component" value="Unassembled WGS sequence"/>
</dbReference>
<dbReference type="Gene3D" id="3.30.40.10">
    <property type="entry name" value="Zinc/RING finger domain, C3HC4 (zinc finger)"/>
    <property type="match status" value="1"/>
</dbReference>
<keyword evidence="3" id="KW-0862">Zinc</keyword>
<accession>A0A6B0SB95</accession>
<evidence type="ECO:0008006" key="6">
    <source>
        <dbReference type="Google" id="ProtNLM"/>
    </source>
</evidence>
<keyword evidence="5" id="KW-1185">Reference proteome</keyword>
<evidence type="ECO:0000256" key="3">
    <source>
        <dbReference type="ARBA" id="ARBA00022833"/>
    </source>
</evidence>
<evidence type="ECO:0000313" key="4">
    <source>
        <dbReference type="EMBL" id="MXQ99301.1"/>
    </source>
</evidence>
<evidence type="ECO:0000313" key="5">
    <source>
        <dbReference type="Proteomes" id="UP000322234"/>
    </source>
</evidence>
<evidence type="ECO:0000256" key="1">
    <source>
        <dbReference type="ARBA" id="ARBA00022723"/>
    </source>
</evidence>
<comment type="caution">
    <text evidence="4">The sequence shown here is derived from an EMBL/GenBank/DDBJ whole genome shotgun (WGS) entry which is preliminary data.</text>
</comment>
<gene>
    <name evidence="4" type="ORF">E5288_WYG012458</name>
</gene>
<proteinExistence type="predicted"/>
<dbReference type="EMBL" id="VBQZ03000407">
    <property type="protein sequence ID" value="MXQ99301.1"/>
    <property type="molecule type" value="Genomic_DNA"/>
</dbReference>
<reference evidence="4" key="1">
    <citation type="submission" date="2019-10" db="EMBL/GenBank/DDBJ databases">
        <title>The sequence and de novo assembly of the wild yak genome.</title>
        <authorList>
            <person name="Liu Y."/>
        </authorList>
    </citation>
    <scope>NUCLEOTIDE SEQUENCE [LARGE SCALE GENOMIC DNA]</scope>
    <source>
        <strain evidence="4">WY2019</strain>
    </source>
</reference>
<keyword evidence="1" id="KW-0479">Metal-binding</keyword>
<dbReference type="SUPFAM" id="SSF57850">
    <property type="entry name" value="RING/U-box"/>
    <property type="match status" value="1"/>
</dbReference>
<dbReference type="GO" id="GO:0008270">
    <property type="term" value="F:zinc ion binding"/>
    <property type="evidence" value="ECO:0007669"/>
    <property type="project" value="UniProtKB-KW"/>
</dbReference>
<protein>
    <recommendedName>
        <fullName evidence="6">RING-type domain-containing protein</fullName>
    </recommendedName>
</protein>
<dbReference type="InterPro" id="IPR013083">
    <property type="entry name" value="Znf_RING/FYVE/PHD"/>
</dbReference>
<dbReference type="AlphaFoldDB" id="A0A6B0SB95"/>
<sequence length="314" mass="35662">MVPFSGRLRNTRNMSSKSLWNEVTCSMGVKCFIDLVTLGCGHRFCMLCLCLYLEEGQRPPCYPMCRETPHQLNLKANTNLRKLVLLARQKGPCDLPHPEEEICEIYRYTKNFFCRVTKDVHCSLCCMSEQQGTPRHGSLQCTAEEYQDLKNFTTNFSDNQTVGSFAAKASEHNEEDSSNYLDRKGQIEVGNICGCQAVYIGLDNERVTRHVPVFEDLRCVQAGPDGPGVDYTPPNLNIFLPRELSHSLPVSTTGRWIWRAVATGPFDFEIILGQETVTWSLTQREFFYFSVSERTVSAVSLPPPHCHINMSERL</sequence>
<dbReference type="InterPro" id="IPR017907">
    <property type="entry name" value="Znf_RING_CS"/>
</dbReference>
<evidence type="ECO:0000256" key="2">
    <source>
        <dbReference type="ARBA" id="ARBA00022771"/>
    </source>
</evidence>
<keyword evidence="2" id="KW-0863">Zinc-finger</keyword>